<dbReference type="PANTHER" id="PTHR34351:SF1">
    <property type="entry name" value="SLR1927 PROTEIN"/>
    <property type="match status" value="1"/>
</dbReference>
<dbReference type="RefSeq" id="WP_145173030.1">
    <property type="nucleotide sequence ID" value="NZ_CP036525.1"/>
</dbReference>
<dbReference type="KEGG" id="rlc:K227x_48290"/>
<evidence type="ECO:0000313" key="3">
    <source>
        <dbReference type="EMBL" id="QDT06419.1"/>
    </source>
</evidence>
<evidence type="ECO:0000256" key="2">
    <source>
        <dbReference type="SAM" id="Phobius"/>
    </source>
</evidence>
<protein>
    <submittedName>
        <fullName evidence="3">Uncharacterized protein</fullName>
    </submittedName>
</protein>
<keyword evidence="2" id="KW-1133">Transmembrane helix</keyword>
<sequence length="495" mass="54403">MNSHAAGGFLDGRVDQHARLVGDGSMVRDGSIDPSFSGDHEGVHAGLGAGGRLGIRSVIGWGLRFGSTLVLLPIRGLRSLRRSMTGASVTLLLIGIVSLNIVWGYPWSGIFAATVTMLVAGWIINRWMRPQLRIGFSLPSAVPVGQSFPVAMHLRNVRRFPAMDLSVHFESPSAGRRRVNPPVFESSQHRESLSMIRPYQRRDVAVSMTGNRRGVHRLPAVMVESMFPFHLFRSTQRSPVATEIAITPQLLSADEDPIARGLLDALGGWSHRLLAGDALDYTGSREYQVGMPVRRWDFTSWARLGRPIVREFQSPSIQMVTIIIDTGRTNADRGATTGTRKSKRSRLPWSRNHLDQQVDRPLERMLSLAAVAVESLCQRQVRVRLYATSESLDSFASPRSLSMVAQNEPLLIQLASAKRIGSVVAAKRVQEVVEQLGRSPILCLTTRPHDDASLDLPPHVTMIRVDDVPAHDDVAAETSPSDPLVRASDSIGQAR</sequence>
<evidence type="ECO:0000313" key="4">
    <source>
        <dbReference type="Proteomes" id="UP000318538"/>
    </source>
</evidence>
<evidence type="ECO:0000256" key="1">
    <source>
        <dbReference type="SAM" id="MobiDB-lite"/>
    </source>
</evidence>
<reference evidence="3 4" key="1">
    <citation type="submission" date="2019-02" db="EMBL/GenBank/DDBJ databases">
        <title>Deep-cultivation of Planctomycetes and their phenomic and genomic characterization uncovers novel biology.</title>
        <authorList>
            <person name="Wiegand S."/>
            <person name="Jogler M."/>
            <person name="Boedeker C."/>
            <person name="Pinto D."/>
            <person name="Vollmers J."/>
            <person name="Rivas-Marin E."/>
            <person name="Kohn T."/>
            <person name="Peeters S.H."/>
            <person name="Heuer A."/>
            <person name="Rast P."/>
            <person name="Oberbeckmann S."/>
            <person name="Bunk B."/>
            <person name="Jeske O."/>
            <person name="Meyerdierks A."/>
            <person name="Storesund J.E."/>
            <person name="Kallscheuer N."/>
            <person name="Luecker S."/>
            <person name="Lage O.M."/>
            <person name="Pohl T."/>
            <person name="Merkel B.J."/>
            <person name="Hornburger P."/>
            <person name="Mueller R.-W."/>
            <person name="Bruemmer F."/>
            <person name="Labrenz M."/>
            <person name="Spormann A.M."/>
            <person name="Op den Camp H."/>
            <person name="Overmann J."/>
            <person name="Amann R."/>
            <person name="Jetten M.S.M."/>
            <person name="Mascher T."/>
            <person name="Medema M.H."/>
            <person name="Devos D.P."/>
            <person name="Kaster A.-K."/>
            <person name="Ovreas L."/>
            <person name="Rohde M."/>
            <person name="Galperin M.Y."/>
            <person name="Jogler C."/>
        </authorList>
    </citation>
    <scope>NUCLEOTIDE SEQUENCE [LARGE SCALE GENOMIC DNA]</scope>
    <source>
        <strain evidence="3 4">K22_7</strain>
    </source>
</reference>
<keyword evidence="2" id="KW-0812">Transmembrane</keyword>
<dbReference type="AlphaFoldDB" id="A0A517NH04"/>
<feature type="transmembrane region" description="Helical" evidence="2">
    <location>
        <begin position="84"/>
        <end position="103"/>
    </location>
</feature>
<dbReference type="Proteomes" id="UP000318538">
    <property type="component" value="Chromosome"/>
</dbReference>
<keyword evidence="2" id="KW-0472">Membrane</keyword>
<feature type="transmembrane region" description="Helical" evidence="2">
    <location>
        <begin position="109"/>
        <end position="128"/>
    </location>
</feature>
<feature type="region of interest" description="Disordered" evidence="1">
    <location>
        <begin position="473"/>
        <end position="495"/>
    </location>
</feature>
<proteinExistence type="predicted"/>
<organism evidence="3 4">
    <name type="scientific">Rubripirellula lacrimiformis</name>
    <dbReference type="NCBI Taxonomy" id="1930273"/>
    <lineage>
        <taxon>Bacteria</taxon>
        <taxon>Pseudomonadati</taxon>
        <taxon>Planctomycetota</taxon>
        <taxon>Planctomycetia</taxon>
        <taxon>Pirellulales</taxon>
        <taxon>Pirellulaceae</taxon>
        <taxon>Rubripirellula</taxon>
    </lineage>
</organism>
<gene>
    <name evidence="3" type="ORF">K227x_48290</name>
</gene>
<name>A0A517NH04_9BACT</name>
<keyword evidence="4" id="KW-1185">Reference proteome</keyword>
<dbReference type="OrthoDB" id="9812729at2"/>
<dbReference type="PANTHER" id="PTHR34351">
    <property type="entry name" value="SLR1927 PROTEIN-RELATED"/>
    <property type="match status" value="1"/>
</dbReference>
<accession>A0A517NH04</accession>
<dbReference type="EMBL" id="CP036525">
    <property type="protein sequence ID" value="QDT06419.1"/>
    <property type="molecule type" value="Genomic_DNA"/>
</dbReference>